<dbReference type="PANTHER" id="PTHR11895">
    <property type="entry name" value="TRANSAMIDASE"/>
    <property type="match status" value="1"/>
</dbReference>
<reference evidence="2 3" key="1">
    <citation type="submission" date="2018-08" db="EMBL/GenBank/DDBJ databases">
        <title>Genomic Encyclopedia of Type Strains, Phase IV (KMG-IV): sequencing the most valuable type-strain genomes for metagenomic binning, comparative biology and taxonomic classification.</title>
        <authorList>
            <person name="Goeker M."/>
        </authorList>
    </citation>
    <scope>NUCLEOTIDE SEQUENCE [LARGE SCALE GENOMIC DNA]</scope>
    <source>
        <strain evidence="2 3">BW863</strain>
    </source>
</reference>
<dbReference type="OrthoDB" id="9811471at2"/>
<gene>
    <name evidence="2" type="ORF">DES32_2414</name>
</gene>
<organism evidence="2 3">
    <name type="scientific">Methylovirgula ligni</name>
    <dbReference type="NCBI Taxonomy" id="569860"/>
    <lineage>
        <taxon>Bacteria</taxon>
        <taxon>Pseudomonadati</taxon>
        <taxon>Pseudomonadota</taxon>
        <taxon>Alphaproteobacteria</taxon>
        <taxon>Hyphomicrobiales</taxon>
        <taxon>Beijerinckiaceae</taxon>
        <taxon>Methylovirgula</taxon>
    </lineage>
</organism>
<dbReference type="InterPro" id="IPR000120">
    <property type="entry name" value="Amidase"/>
</dbReference>
<name>A0A3D9YZP9_9HYPH</name>
<dbReference type="Pfam" id="PF01425">
    <property type="entry name" value="Amidase"/>
    <property type="match status" value="1"/>
</dbReference>
<proteinExistence type="predicted"/>
<dbReference type="AlphaFoldDB" id="A0A3D9YZP9"/>
<dbReference type="RefSeq" id="WP_115836910.1">
    <property type="nucleotide sequence ID" value="NZ_CP025086.1"/>
</dbReference>
<dbReference type="EMBL" id="QUMO01000003">
    <property type="protein sequence ID" value="REF86362.1"/>
    <property type="molecule type" value="Genomic_DNA"/>
</dbReference>
<dbReference type="Proteomes" id="UP000256900">
    <property type="component" value="Unassembled WGS sequence"/>
</dbReference>
<comment type="caution">
    <text evidence="2">The sequence shown here is derived from an EMBL/GenBank/DDBJ whole genome shotgun (WGS) entry which is preliminary data.</text>
</comment>
<dbReference type="NCBIfam" id="NF006631">
    <property type="entry name" value="PRK09201.1"/>
    <property type="match status" value="1"/>
</dbReference>
<dbReference type="SUPFAM" id="SSF75304">
    <property type="entry name" value="Amidase signature (AS) enzymes"/>
    <property type="match status" value="1"/>
</dbReference>
<dbReference type="InterPro" id="IPR036928">
    <property type="entry name" value="AS_sf"/>
</dbReference>
<feature type="domain" description="Amidase" evidence="1">
    <location>
        <begin position="27"/>
        <end position="443"/>
    </location>
</feature>
<keyword evidence="2" id="KW-0808">Transferase</keyword>
<dbReference type="InterPro" id="IPR023631">
    <property type="entry name" value="Amidase_dom"/>
</dbReference>
<dbReference type="InterPro" id="IPR014087">
    <property type="entry name" value="Carboxybiuret_hydro_AtzE"/>
</dbReference>
<dbReference type="PANTHER" id="PTHR11895:SF172">
    <property type="entry name" value="GLUTAMYL-TRNA(GLN) AMIDOTRANSFERASE"/>
    <property type="match status" value="1"/>
</dbReference>
<dbReference type="GO" id="GO:0016740">
    <property type="term" value="F:transferase activity"/>
    <property type="evidence" value="ECO:0007669"/>
    <property type="project" value="UniProtKB-KW"/>
</dbReference>
<accession>A0A3D9YZP9</accession>
<sequence length="460" mass="48270">MTQEISRATAEEIAAAVSAGKLSAQAVTEAALAEIAARNKELNAFTNVTRDRALAKAKTLDAENTPRSLAGVPYAVKNLYDIEGLVTRAGSKINRDNPPAAADAFVVEKLDGAGAVLLGALDMDEYAYGFTGENVHDGNSLNPHDPRHMTGGSSGGSAAAVASGMAAFALGSDTNGSIRVPASLCGLFGLKPTYGRLSRRGVFPFVASLDHVGALARSARDLALVYDVMQGRDDADPAQAPRAVEPVLPLIEDSGAGLRIAVAGDYFRRGGRPECFAAVDAVAAALGATREVVLPAAAAARAAAFVITAAEGATFHLPRLRGRPQDFDAAVRDRLFAGAMIPAESLLRAQKLRAWFHRRVAALFEEVDIILTPATPCRAPLSGQKTIEIEGTEVTVRANLGIYTQPISFIGLPAVTVPLWTEGETLPIGVQVIGAPWREDLVLRVARDLEKKGIARAPLA</sequence>
<evidence type="ECO:0000313" key="2">
    <source>
        <dbReference type="EMBL" id="REF86362.1"/>
    </source>
</evidence>
<evidence type="ECO:0000313" key="3">
    <source>
        <dbReference type="Proteomes" id="UP000256900"/>
    </source>
</evidence>
<dbReference type="Gene3D" id="3.90.1300.10">
    <property type="entry name" value="Amidase signature (AS) domain"/>
    <property type="match status" value="1"/>
</dbReference>
<protein>
    <submittedName>
        <fullName evidence="2">Aspartyl-tRNA(Asn)/glutamyl-tRNA(Gln) amidotransferase subunit A</fullName>
    </submittedName>
</protein>
<dbReference type="NCBIfam" id="TIGR02715">
    <property type="entry name" value="amido_AtzE"/>
    <property type="match status" value="1"/>
</dbReference>
<keyword evidence="3" id="KW-1185">Reference proteome</keyword>
<evidence type="ECO:0000259" key="1">
    <source>
        <dbReference type="Pfam" id="PF01425"/>
    </source>
</evidence>